<dbReference type="GO" id="GO:0022857">
    <property type="term" value="F:transmembrane transporter activity"/>
    <property type="evidence" value="ECO:0007669"/>
    <property type="project" value="InterPro"/>
</dbReference>
<evidence type="ECO:0000256" key="1">
    <source>
        <dbReference type="ARBA" id="ARBA00004651"/>
    </source>
</evidence>
<dbReference type="Pfam" id="PF00528">
    <property type="entry name" value="BPD_transp_1"/>
    <property type="match status" value="1"/>
</dbReference>
<comment type="caution">
    <text evidence="11">The sequence shown here is derived from an EMBL/GenBank/DDBJ whole genome shotgun (WGS) entry which is preliminary data.</text>
</comment>
<dbReference type="InterPro" id="IPR035906">
    <property type="entry name" value="MetI-like_sf"/>
</dbReference>
<feature type="domain" description="ABC transmembrane type-1" evidence="10">
    <location>
        <begin position="17"/>
        <end position="212"/>
    </location>
</feature>
<feature type="transmembrane region" description="Helical" evidence="9">
    <location>
        <begin position="158"/>
        <end position="179"/>
    </location>
</feature>
<dbReference type="SUPFAM" id="SSF161098">
    <property type="entry name" value="MetI-like"/>
    <property type="match status" value="1"/>
</dbReference>
<evidence type="ECO:0000259" key="10">
    <source>
        <dbReference type="PROSITE" id="PS50928"/>
    </source>
</evidence>
<comment type="similarity">
    <text evidence="2">Belongs to the binding-protein-dependent transport system permease family. HisMQ subfamily.</text>
</comment>
<organism evidence="11 12">
    <name type="scientific">Peptacetobacter hominis</name>
    <dbReference type="NCBI Taxonomy" id="2743610"/>
    <lineage>
        <taxon>Bacteria</taxon>
        <taxon>Bacillati</taxon>
        <taxon>Bacillota</taxon>
        <taxon>Clostridia</taxon>
        <taxon>Peptostreptococcales</taxon>
        <taxon>Peptostreptococcaceae</taxon>
        <taxon>Peptacetobacter</taxon>
    </lineage>
</organism>
<evidence type="ECO:0000256" key="5">
    <source>
        <dbReference type="ARBA" id="ARBA00022692"/>
    </source>
</evidence>
<dbReference type="Gene3D" id="1.10.3720.10">
    <property type="entry name" value="MetI-like"/>
    <property type="match status" value="1"/>
</dbReference>
<evidence type="ECO:0000256" key="9">
    <source>
        <dbReference type="RuleBase" id="RU363032"/>
    </source>
</evidence>
<keyword evidence="3 9" id="KW-0813">Transport</keyword>
<dbReference type="InterPro" id="IPR043429">
    <property type="entry name" value="ArtM/GltK/GlnP/TcyL/YhdX-like"/>
</dbReference>
<keyword evidence="5 9" id="KW-0812">Transmembrane</keyword>
<dbReference type="NCBIfam" id="TIGR01726">
    <property type="entry name" value="HEQRo_perm_3TM"/>
    <property type="match status" value="1"/>
</dbReference>
<comment type="subcellular location">
    <subcellularLocation>
        <location evidence="1 9">Cell membrane</location>
        <topology evidence="1 9">Multi-pass membrane protein</topology>
    </subcellularLocation>
</comment>
<dbReference type="FunFam" id="1.10.3720.10:FF:000033">
    <property type="entry name" value="Polar amino acid ABC transporter permease"/>
    <property type="match status" value="1"/>
</dbReference>
<dbReference type="RefSeq" id="WP_142535736.1">
    <property type="nucleotide sequence ID" value="NZ_SGJB01000006.1"/>
</dbReference>
<feature type="transmembrane region" description="Helical" evidence="9">
    <location>
        <begin position="20"/>
        <end position="40"/>
    </location>
</feature>
<protein>
    <submittedName>
        <fullName evidence="11">Amino acid ABC transporter permease</fullName>
    </submittedName>
</protein>
<reference evidence="11 12" key="1">
    <citation type="submission" date="2019-02" db="EMBL/GenBank/DDBJ databases">
        <title>Peptostreptococcaceae bacterium ZHW00191 nov., a new bacterium isolated from the human gut.</title>
        <authorList>
            <person name="Zhou H.-W."/>
            <person name="Chen X.-J."/>
        </authorList>
    </citation>
    <scope>NUCLEOTIDE SEQUENCE [LARGE SCALE GENOMIC DNA]</scope>
    <source>
        <strain evidence="11 12">ZHW00191</strain>
    </source>
</reference>
<dbReference type="GO" id="GO:0006865">
    <property type="term" value="P:amino acid transport"/>
    <property type="evidence" value="ECO:0007669"/>
    <property type="project" value="UniProtKB-KW"/>
</dbReference>
<gene>
    <name evidence="11" type="ORF">EXD82_04590</name>
</gene>
<keyword evidence="4" id="KW-1003">Cell membrane</keyword>
<keyword evidence="6" id="KW-0029">Amino-acid transport</keyword>
<sequence>MSFDFIGPYLPTFIKSTMTTIEVSFIALFFGFIIGLILCLGKLSNNKIFKVLSSVYVEVIRDTPLLVQLSIIYYGLPQIGINFPSIFGIPSDFIAGSFALSINSGAYIAEIMRSGIQSVDKGQMEASRSLGLNYWATMRYVIVPQAIKNILPSLANEFVALVKESAILSFIGVIDIMFTANTVKNATYDSFGPYLFAAAIYFVLTFALSKLVGLLEKKMAASN</sequence>
<dbReference type="GO" id="GO:0043190">
    <property type="term" value="C:ATP-binding cassette (ABC) transporter complex"/>
    <property type="evidence" value="ECO:0007669"/>
    <property type="project" value="InterPro"/>
</dbReference>
<keyword evidence="12" id="KW-1185">Reference proteome</keyword>
<evidence type="ECO:0000256" key="3">
    <source>
        <dbReference type="ARBA" id="ARBA00022448"/>
    </source>
</evidence>
<accession>A0A544QW47</accession>
<dbReference type="InterPro" id="IPR010065">
    <property type="entry name" value="AA_ABC_transptr_permease_3TM"/>
</dbReference>
<dbReference type="PANTHER" id="PTHR30614:SF20">
    <property type="entry name" value="GLUTAMINE TRANSPORT SYSTEM PERMEASE PROTEIN GLNP"/>
    <property type="match status" value="1"/>
</dbReference>
<keyword evidence="7 9" id="KW-1133">Transmembrane helix</keyword>
<evidence type="ECO:0000256" key="6">
    <source>
        <dbReference type="ARBA" id="ARBA00022970"/>
    </source>
</evidence>
<evidence type="ECO:0000256" key="8">
    <source>
        <dbReference type="ARBA" id="ARBA00023136"/>
    </source>
</evidence>
<dbReference type="EMBL" id="SGJB01000006">
    <property type="protein sequence ID" value="TQQ84906.1"/>
    <property type="molecule type" value="Genomic_DNA"/>
</dbReference>
<evidence type="ECO:0000313" key="11">
    <source>
        <dbReference type="EMBL" id="TQQ84906.1"/>
    </source>
</evidence>
<keyword evidence="8 9" id="KW-0472">Membrane</keyword>
<dbReference type="OrthoDB" id="9787841at2"/>
<proteinExistence type="inferred from homology"/>
<dbReference type="PANTHER" id="PTHR30614">
    <property type="entry name" value="MEMBRANE COMPONENT OF AMINO ACID ABC TRANSPORTER"/>
    <property type="match status" value="1"/>
</dbReference>
<feature type="transmembrane region" description="Helical" evidence="9">
    <location>
        <begin position="191"/>
        <end position="215"/>
    </location>
</feature>
<evidence type="ECO:0000256" key="7">
    <source>
        <dbReference type="ARBA" id="ARBA00022989"/>
    </source>
</evidence>
<dbReference type="PROSITE" id="PS50928">
    <property type="entry name" value="ABC_TM1"/>
    <property type="match status" value="1"/>
</dbReference>
<name>A0A544QW47_9FIRM</name>
<dbReference type="CDD" id="cd06261">
    <property type="entry name" value="TM_PBP2"/>
    <property type="match status" value="1"/>
</dbReference>
<dbReference type="InterPro" id="IPR000515">
    <property type="entry name" value="MetI-like"/>
</dbReference>
<dbReference type="AlphaFoldDB" id="A0A544QW47"/>
<evidence type="ECO:0000256" key="2">
    <source>
        <dbReference type="ARBA" id="ARBA00010072"/>
    </source>
</evidence>
<evidence type="ECO:0000256" key="4">
    <source>
        <dbReference type="ARBA" id="ARBA00022475"/>
    </source>
</evidence>
<dbReference type="Proteomes" id="UP000317863">
    <property type="component" value="Unassembled WGS sequence"/>
</dbReference>
<evidence type="ECO:0000313" key="12">
    <source>
        <dbReference type="Proteomes" id="UP000317863"/>
    </source>
</evidence>